<feature type="region of interest" description="Disordered" evidence="1">
    <location>
        <begin position="231"/>
        <end position="253"/>
    </location>
</feature>
<comment type="caution">
    <text evidence="2">The sequence shown here is derived from an EMBL/GenBank/DDBJ whole genome shotgun (WGS) entry which is preliminary data.</text>
</comment>
<accession>A0A371HHR7</accession>
<protein>
    <submittedName>
        <fullName evidence="2">Uncharacterized protein</fullName>
    </submittedName>
</protein>
<keyword evidence="3" id="KW-1185">Reference proteome</keyword>
<evidence type="ECO:0000313" key="3">
    <source>
        <dbReference type="Proteomes" id="UP000257109"/>
    </source>
</evidence>
<name>A0A371HHR7_MUCPR</name>
<evidence type="ECO:0000313" key="2">
    <source>
        <dbReference type="EMBL" id="RDY02336.1"/>
    </source>
</evidence>
<gene>
    <name evidence="2" type="ORF">CR513_14221</name>
</gene>
<evidence type="ECO:0000256" key="1">
    <source>
        <dbReference type="SAM" id="MobiDB-lite"/>
    </source>
</evidence>
<proteinExistence type="predicted"/>
<dbReference type="Proteomes" id="UP000257109">
    <property type="component" value="Unassembled WGS sequence"/>
</dbReference>
<dbReference type="EMBL" id="QJKJ01002556">
    <property type="protein sequence ID" value="RDY02336.1"/>
    <property type="molecule type" value="Genomic_DNA"/>
</dbReference>
<organism evidence="2 3">
    <name type="scientific">Mucuna pruriens</name>
    <name type="common">Velvet bean</name>
    <name type="synonym">Dolichos pruriens</name>
    <dbReference type="NCBI Taxonomy" id="157652"/>
    <lineage>
        <taxon>Eukaryota</taxon>
        <taxon>Viridiplantae</taxon>
        <taxon>Streptophyta</taxon>
        <taxon>Embryophyta</taxon>
        <taxon>Tracheophyta</taxon>
        <taxon>Spermatophyta</taxon>
        <taxon>Magnoliopsida</taxon>
        <taxon>eudicotyledons</taxon>
        <taxon>Gunneridae</taxon>
        <taxon>Pentapetalae</taxon>
        <taxon>rosids</taxon>
        <taxon>fabids</taxon>
        <taxon>Fabales</taxon>
        <taxon>Fabaceae</taxon>
        <taxon>Papilionoideae</taxon>
        <taxon>50 kb inversion clade</taxon>
        <taxon>NPAAA clade</taxon>
        <taxon>indigoferoid/millettioid clade</taxon>
        <taxon>Phaseoleae</taxon>
        <taxon>Mucuna</taxon>
    </lineage>
</organism>
<sequence length="253" mass="27186">MGSPTSIQGGVLSTRSDTLGPNLPESLHYTSQQKGWLGVPFPLPNTSLFSTYTASSKGFKSCFVKIKAVEGGRFCADPRPLPLYWREPLKFKGLLRNQLSLEARVDLQLLDELLRGMNCKEIVAGVSFTYGMLKKQGFNIEELIRRSKLTNKARSTPVGSKKIDDVEVEAVPAVAEKMSTPIEVEKESALVVEKESASHLAMETSAATGGSKGVALTNSAAAKRKVEALSAEEAAKNKGKTVAPSQPAPAPPR</sequence>
<feature type="non-terminal residue" evidence="2">
    <location>
        <position position="1"/>
    </location>
</feature>
<dbReference type="OrthoDB" id="1460332at2759"/>
<reference evidence="2" key="1">
    <citation type="submission" date="2018-05" db="EMBL/GenBank/DDBJ databases">
        <title>Draft genome of Mucuna pruriens seed.</title>
        <authorList>
            <person name="Nnadi N.E."/>
            <person name="Vos R."/>
            <person name="Hasami M.H."/>
            <person name="Devisetty U.K."/>
            <person name="Aguiy J.C."/>
        </authorList>
    </citation>
    <scope>NUCLEOTIDE SEQUENCE [LARGE SCALE GENOMIC DNA]</scope>
    <source>
        <strain evidence="2">JCA_2017</strain>
    </source>
</reference>
<dbReference type="AlphaFoldDB" id="A0A371HHR7"/>